<dbReference type="Proteomes" id="UP000270094">
    <property type="component" value="Unassembled WGS sequence"/>
</dbReference>
<evidence type="ECO:0000313" key="1">
    <source>
        <dbReference type="EMBL" id="VDM83721.1"/>
    </source>
</evidence>
<sequence length="103" mass="11605">MRSGQLRITDVEDLVIYLHLILGYIECDAMRSGQMRITDVEIAQEQTSVGNNECSSEIEYVMTSAAREKAVDMHNYYRSLLANGQVENGHFGMFPTSGSLRKL</sequence>
<accession>A0A3P7JDM2</accession>
<dbReference type="EMBL" id="UYYB01124883">
    <property type="protein sequence ID" value="VDM83721.1"/>
    <property type="molecule type" value="Genomic_DNA"/>
</dbReference>
<name>A0A3P7JDM2_STRVU</name>
<protein>
    <recommendedName>
        <fullName evidence="3">SCP domain-containing protein</fullName>
    </recommendedName>
</protein>
<organism evidence="1 2">
    <name type="scientific">Strongylus vulgaris</name>
    <name type="common">Blood worm</name>
    <dbReference type="NCBI Taxonomy" id="40348"/>
    <lineage>
        <taxon>Eukaryota</taxon>
        <taxon>Metazoa</taxon>
        <taxon>Ecdysozoa</taxon>
        <taxon>Nematoda</taxon>
        <taxon>Chromadorea</taxon>
        <taxon>Rhabditida</taxon>
        <taxon>Rhabditina</taxon>
        <taxon>Rhabditomorpha</taxon>
        <taxon>Strongyloidea</taxon>
        <taxon>Strongylidae</taxon>
        <taxon>Strongylus</taxon>
    </lineage>
</organism>
<dbReference type="InterPro" id="IPR035940">
    <property type="entry name" value="CAP_sf"/>
</dbReference>
<feature type="non-terminal residue" evidence="1">
    <location>
        <position position="103"/>
    </location>
</feature>
<dbReference type="Gene3D" id="3.40.33.10">
    <property type="entry name" value="CAP"/>
    <property type="match status" value="1"/>
</dbReference>
<dbReference type="AlphaFoldDB" id="A0A3P7JDM2"/>
<proteinExistence type="predicted"/>
<evidence type="ECO:0000313" key="2">
    <source>
        <dbReference type="Proteomes" id="UP000270094"/>
    </source>
</evidence>
<evidence type="ECO:0008006" key="3">
    <source>
        <dbReference type="Google" id="ProtNLM"/>
    </source>
</evidence>
<reference evidence="1 2" key="1">
    <citation type="submission" date="2018-11" db="EMBL/GenBank/DDBJ databases">
        <authorList>
            <consortium name="Pathogen Informatics"/>
        </authorList>
    </citation>
    <scope>NUCLEOTIDE SEQUENCE [LARGE SCALE GENOMIC DNA]</scope>
</reference>
<dbReference type="SUPFAM" id="SSF55797">
    <property type="entry name" value="PR-1-like"/>
    <property type="match status" value="1"/>
</dbReference>
<keyword evidence="2" id="KW-1185">Reference proteome</keyword>
<gene>
    <name evidence="1" type="ORF">SVUK_LOCUS18719</name>
</gene>